<protein>
    <recommendedName>
        <fullName evidence="10">peptidoglycan glycosyltransferase</fullName>
        <ecNumber evidence="10">2.4.99.28</ecNumber>
    </recommendedName>
</protein>
<evidence type="ECO:0000256" key="4">
    <source>
        <dbReference type="ARBA" id="ARBA00022645"/>
    </source>
</evidence>
<reference evidence="14 15" key="1">
    <citation type="submission" date="2018-02" db="EMBL/GenBank/DDBJ databases">
        <title>Novel Leptospira species isolated from soil and water in Japan.</title>
        <authorList>
            <person name="Nakao R."/>
            <person name="Masuzawa T."/>
        </authorList>
    </citation>
    <scope>NUCLEOTIDE SEQUENCE [LARGE SCALE GENOMIC DNA]</scope>
    <source>
        <strain evidence="14 15">YH101</strain>
    </source>
</reference>
<comment type="similarity">
    <text evidence="3">In the N-terminal section; belongs to the glycosyltransferase 51 family.</text>
</comment>
<dbReference type="GO" id="GO:0030288">
    <property type="term" value="C:outer membrane-bounded periplasmic space"/>
    <property type="evidence" value="ECO:0007669"/>
    <property type="project" value="TreeGrafter"/>
</dbReference>
<dbReference type="InterPro" id="IPR050396">
    <property type="entry name" value="Glycosyltr_51/Transpeptidase"/>
</dbReference>
<keyword evidence="4" id="KW-0121">Carboxypeptidase</keyword>
<dbReference type="RefSeq" id="WP_108976974.1">
    <property type="nucleotide sequence ID" value="NZ_BFBB01000007.1"/>
</dbReference>
<dbReference type="PANTHER" id="PTHR32282:SF15">
    <property type="entry name" value="PENICILLIN-BINDING PROTEIN 1C"/>
    <property type="match status" value="1"/>
</dbReference>
<dbReference type="SUPFAM" id="SSF56601">
    <property type="entry name" value="beta-lactamase/transpeptidase-like"/>
    <property type="match status" value="1"/>
</dbReference>
<name>A0A2P2E1Z6_9LEPT</name>
<dbReference type="GO" id="GO:0006508">
    <property type="term" value="P:proteolysis"/>
    <property type="evidence" value="ECO:0007669"/>
    <property type="project" value="UniProtKB-KW"/>
</dbReference>
<comment type="caution">
    <text evidence="14">The sequence shown here is derived from an EMBL/GenBank/DDBJ whole genome shotgun (WGS) entry which is preliminary data.</text>
</comment>
<gene>
    <name evidence="14" type="ORF">LPTSP4_24010</name>
</gene>
<comment type="pathway">
    <text evidence="1">Cell wall biogenesis; peptidoglycan biosynthesis.</text>
</comment>
<dbReference type="GO" id="GO:0008955">
    <property type="term" value="F:peptidoglycan glycosyltransferase activity"/>
    <property type="evidence" value="ECO:0007669"/>
    <property type="project" value="UniProtKB-EC"/>
</dbReference>
<dbReference type="Gene3D" id="3.40.710.10">
    <property type="entry name" value="DD-peptidase/beta-lactamase superfamily"/>
    <property type="match status" value="1"/>
</dbReference>
<evidence type="ECO:0000256" key="8">
    <source>
        <dbReference type="ARBA" id="ARBA00022801"/>
    </source>
</evidence>
<proteinExistence type="inferred from homology"/>
<dbReference type="Proteomes" id="UP000245133">
    <property type="component" value="Unassembled WGS sequence"/>
</dbReference>
<dbReference type="PANTHER" id="PTHR32282">
    <property type="entry name" value="BINDING PROTEIN TRANSPEPTIDASE, PUTATIVE-RELATED"/>
    <property type="match status" value="1"/>
</dbReference>
<keyword evidence="7" id="KW-0808">Transferase</keyword>
<keyword evidence="9" id="KW-0511">Multifunctional enzyme</keyword>
<keyword evidence="6" id="KW-0328">Glycosyltransferase</keyword>
<dbReference type="SUPFAM" id="SSF53955">
    <property type="entry name" value="Lysozyme-like"/>
    <property type="match status" value="1"/>
</dbReference>
<evidence type="ECO:0000256" key="2">
    <source>
        <dbReference type="ARBA" id="ARBA00007090"/>
    </source>
</evidence>
<evidence type="ECO:0000256" key="5">
    <source>
        <dbReference type="ARBA" id="ARBA00022670"/>
    </source>
</evidence>
<accession>A0A2P2E1Z6</accession>
<keyword evidence="8" id="KW-0378">Hydrolase</keyword>
<evidence type="ECO:0000256" key="11">
    <source>
        <dbReference type="ARBA" id="ARBA00049902"/>
    </source>
</evidence>
<keyword evidence="15" id="KW-1185">Reference proteome</keyword>
<comment type="catalytic activity">
    <reaction evidence="11">
        <text>[GlcNAc-(1-&gt;4)-Mur2Ac(oyl-L-Ala-gamma-D-Glu-L-Lys-D-Ala-D-Ala)](n)-di-trans,octa-cis-undecaprenyl diphosphate + beta-D-GlcNAc-(1-&gt;4)-Mur2Ac(oyl-L-Ala-gamma-D-Glu-L-Lys-D-Ala-D-Ala)-di-trans,octa-cis-undecaprenyl diphosphate = [GlcNAc-(1-&gt;4)-Mur2Ac(oyl-L-Ala-gamma-D-Glu-L-Lys-D-Ala-D-Ala)](n+1)-di-trans,octa-cis-undecaprenyl diphosphate + di-trans,octa-cis-undecaprenyl diphosphate + H(+)</text>
        <dbReference type="Rhea" id="RHEA:23708"/>
        <dbReference type="Rhea" id="RHEA-COMP:9602"/>
        <dbReference type="Rhea" id="RHEA-COMP:9603"/>
        <dbReference type="ChEBI" id="CHEBI:15378"/>
        <dbReference type="ChEBI" id="CHEBI:58405"/>
        <dbReference type="ChEBI" id="CHEBI:60033"/>
        <dbReference type="ChEBI" id="CHEBI:78435"/>
        <dbReference type="EC" id="2.4.99.28"/>
    </reaction>
</comment>
<keyword evidence="5" id="KW-0645">Protease</keyword>
<dbReference type="GO" id="GO:0008658">
    <property type="term" value="F:penicillin binding"/>
    <property type="evidence" value="ECO:0007669"/>
    <property type="project" value="InterPro"/>
</dbReference>
<evidence type="ECO:0000256" key="6">
    <source>
        <dbReference type="ARBA" id="ARBA00022676"/>
    </source>
</evidence>
<dbReference type="EMBL" id="BFBB01000007">
    <property type="protein sequence ID" value="GBF50874.1"/>
    <property type="molecule type" value="Genomic_DNA"/>
</dbReference>
<dbReference type="Pfam" id="PF00912">
    <property type="entry name" value="Transgly"/>
    <property type="match status" value="1"/>
</dbReference>
<dbReference type="InterPro" id="IPR036950">
    <property type="entry name" value="PBP_transglycosylase"/>
</dbReference>
<feature type="domain" description="Penicillin-binding protein transpeptidase" evidence="12">
    <location>
        <begin position="335"/>
        <end position="538"/>
    </location>
</feature>
<evidence type="ECO:0000313" key="15">
    <source>
        <dbReference type="Proteomes" id="UP000245133"/>
    </source>
</evidence>
<organism evidence="14 15">
    <name type="scientific">Leptospira ryugenii</name>
    <dbReference type="NCBI Taxonomy" id="1917863"/>
    <lineage>
        <taxon>Bacteria</taxon>
        <taxon>Pseudomonadati</taxon>
        <taxon>Spirochaetota</taxon>
        <taxon>Spirochaetia</taxon>
        <taxon>Leptospirales</taxon>
        <taxon>Leptospiraceae</taxon>
        <taxon>Leptospira</taxon>
    </lineage>
</organism>
<evidence type="ECO:0000256" key="7">
    <source>
        <dbReference type="ARBA" id="ARBA00022679"/>
    </source>
</evidence>
<evidence type="ECO:0000256" key="9">
    <source>
        <dbReference type="ARBA" id="ARBA00023268"/>
    </source>
</evidence>
<evidence type="ECO:0000259" key="13">
    <source>
        <dbReference type="Pfam" id="PF00912"/>
    </source>
</evidence>
<evidence type="ECO:0000256" key="3">
    <source>
        <dbReference type="ARBA" id="ARBA00007739"/>
    </source>
</evidence>
<dbReference type="InterPro" id="IPR023346">
    <property type="entry name" value="Lysozyme-like_dom_sf"/>
</dbReference>
<dbReference type="InterPro" id="IPR001460">
    <property type="entry name" value="PCN-bd_Tpept"/>
</dbReference>
<evidence type="ECO:0000256" key="1">
    <source>
        <dbReference type="ARBA" id="ARBA00004752"/>
    </source>
</evidence>
<dbReference type="InterPro" id="IPR012338">
    <property type="entry name" value="Beta-lactam/transpept-like"/>
</dbReference>
<sequence length="718" mass="82174">MPFVYLLFVLALTLVVFPVRRADIKNIHSTIVTSEERSLIGRMPTNSDQVAIWIDIKEFPDPLPRLIIEAEDRNFYYHIGFDPLAVYSSLVSHLFSDGRRGGASTITMQLSRILHPEWKKYPVLIRKGLEISNAIQIEFWLNKEEILESYINLVPIHSNAKGFPLASLRYFKKNIRFLSMEESVAFIILMRNPNPSYETFSKRYIKLYESFTKQTFYDHSLLREIYDAIFKAKGENIYALSEEEGHYLQWIKHQYPNQTETFESSLSKEMQSHLLSILNSELQTLKRWNVSNASLIVLSLSPEEKNIVQLKAMIGSKNFWDENEGMVNGSLSYRDAGSTIKPLLYASAIERNLVQIHTIVPDEKMTFSLGGGASYVPRNSDLKYWGELSLAESLSNSRNIPAVSVVNQYGMENFLNTLREFGFTHLRQSPDFYGPGIALGTGGASLFQLTRAYASFPMRGVLPKVFLGKADGQPIYFGETKRMFGEDTAEEIESVLSNAKLRTRAFGRRSYLDFPFPVALKTGTSKDYRNSWTIAWNESFVVGVWVGNFSGDKTMQVSGSFGAGRIVQNVFRYLVQIKPSQNIPSKFTDLINFCKESGALASEDCPKMSLLYSKRKKKPDICKLHRKENFKITHMNFIYPQDGQTFLYHPNDAMMTQMIPVKIRNWSKIPDTDVYWNEKVVKQIPSSGEFRIPIERGDHQLSIRTGEKILDRVVITVK</sequence>
<evidence type="ECO:0000259" key="12">
    <source>
        <dbReference type="Pfam" id="PF00905"/>
    </source>
</evidence>
<dbReference type="Pfam" id="PF00905">
    <property type="entry name" value="Transpeptidase"/>
    <property type="match status" value="1"/>
</dbReference>
<dbReference type="Gene3D" id="1.10.3810.10">
    <property type="entry name" value="Biosynthetic peptidoglycan transglycosylase-like"/>
    <property type="match status" value="1"/>
</dbReference>
<evidence type="ECO:0000256" key="10">
    <source>
        <dbReference type="ARBA" id="ARBA00044770"/>
    </source>
</evidence>
<comment type="similarity">
    <text evidence="2">In the C-terminal section; belongs to the transpeptidase family.</text>
</comment>
<feature type="domain" description="Glycosyl transferase family 51" evidence="13">
    <location>
        <begin position="46"/>
        <end position="196"/>
    </location>
</feature>
<dbReference type="InterPro" id="IPR001264">
    <property type="entry name" value="Glyco_trans_51"/>
</dbReference>
<dbReference type="GO" id="GO:0004180">
    <property type="term" value="F:carboxypeptidase activity"/>
    <property type="evidence" value="ECO:0007669"/>
    <property type="project" value="UniProtKB-KW"/>
</dbReference>
<dbReference type="OrthoDB" id="343702at2"/>
<dbReference type="EC" id="2.4.99.28" evidence="10"/>
<dbReference type="AlphaFoldDB" id="A0A2P2E1Z6"/>
<dbReference type="GO" id="GO:0009252">
    <property type="term" value="P:peptidoglycan biosynthetic process"/>
    <property type="evidence" value="ECO:0007669"/>
    <property type="project" value="TreeGrafter"/>
</dbReference>
<evidence type="ECO:0000313" key="14">
    <source>
        <dbReference type="EMBL" id="GBF50874.1"/>
    </source>
</evidence>